<keyword evidence="2" id="KW-0614">Plasmid</keyword>
<dbReference type="RefSeq" id="WP_065937826.1">
    <property type="nucleotide sequence ID" value="NZ_CP014932.1"/>
</dbReference>
<dbReference type="CDD" id="cd10446">
    <property type="entry name" value="GIY-YIG_unchar_1"/>
    <property type="match status" value="1"/>
</dbReference>
<dbReference type="SUPFAM" id="SSF82771">
    <property type="entry name" value="GIY-YIG endonuclease"/>
    <property type="match status" value="1"/>
</dbReference>
<organism evidence="2 3">
    <name type="scientific">Secundilactobacillus paracollinoides</name>
    <dbReference type="NCBI Taxonomy" id="240427"/>
    <lineage>
        <taxon>Bacteria</taxon>
        <taxon>Bacillati</taxon>
        <taxon>Bacillota</taxon>
        <taxon>Bacilli</taxon>
        <taxon>Lactobacillales</taxon>
        <taxon>Lactobacillaceae</taxon>
        <taxon>Secundilactobacillus</taxon>
    </lineage>
</organism>
<sequence length="278" mass="32473">MINKEIKLNDLLKIHDLENVRIKLNKFNGVDDPIDLFQKDPDLVNNQWLFWREKRRFFNVGQIAINLIRVQGDVYLLTTIKRVTKELGLENNINYEGEELDRYQPFFGRVLVKFHENFSTTVVGAAQIINQMVVSQLLPDVYTNQGFPGYDSVCLSYSELKSALERYKSEWIAALSNQKAVYLIRDKCNGKVYVGSATSQKGMLLNRWKSYMANGHGGNKSLKNLVMTRGFDYVKKYFQYSILENYNARVDDSLILKRETWWKNTFDSRNPKFGYNDN</sequence>
<geneLocation type="plasmid" evidence="3">
    <name>pl11995-8</name>
</geneLocation>
<dbReference type="InterPro" id="IPR035901">
    <property type="entry name" value="GIY-YIG_endonuc_sf"/>
</dbReference>
<dbReference type="AlphaFoldDB" id="A0A1B2J3A9"/>
<keyword evidence="3" id="KW-1185">Reference proteome</keyword>
<proteinExistence type="predicted"/>
<keyword evidence="2" id="KW-0255">Endonuclease</keyword>
<dbReference type="GO" id="GO:0004519">
    <property type="term" value="F:endonuclease activity"/>
    <property type="evidence" value="ECO:0007669"/>
    <property type="project" value="UniProtKB-KW"/>
</dbReference>
<dbReference type="Pfam" id="PF01541">
    <property type="entry name" value="GIY-YIG"/>
    <property type="match status" value="1"/>
</dbReference>
<feature type="domain" description="GIY-YIG" evidence="1">
    <location>
        <begin position="177"/>
        <end position="275"/>
    </location>
</feature>
<name>A0A1B2J3A9_9LACO</name>
<dbReference type="EMBL" id="CP014932">
    <property type="protein sequence ID" value="ANZ68761.1"/>
    <property type="molecule type" value="Genomic_DNA"/>
</dbReference>
<protein>
    <submittedName>
        <fullName evidence="2">Endonuclease</fullName>
    </submittedName>
</protein>
<evidence type="ECO:0000259" key="1">
    <source>
        <dbReference type="PROSITE" id="PS50164"/>
    </source>
</evidence>
<accession>A0A1B2J3A9</accession>
<evidence type="ECO:0000313" key="2">
    <source>
        <dbReference type="EMBL" id="ANZ68761.1"/>
    </source>
</evidence>
<reference evidence="2 3" key="1">
    <citation type="submission" date="2016-03" db="EMBL/GenBank/DDBJ databases">
        <title>Pediococcus and Lactobacillus from brewery environment - whole genome sequencing and assembly.</title>
        <authorList>
            <person name="Behr J."/>
            <person name="Geissler A.J."/>
            <person name="Vogel R.F."/>
        </authorList>
    </citation>
    <scope>NUCLEOTIDE SEQUENCE [LARGE SCALE GENOMIC DNA]</scope>
    <source>
        <strain evidence="2 3">TMW 1.1995</strain>
        <plasmid evidence="3">pl11995-8</plasmid>
    </source>
</reference>
<dbReference type="InterPro" id="IPR000305">
    <property type="entry name" value="GIY-YIG_endonuc"/>
</dbReference>
<gene>
    <name evidence="2" type="ORF">AYR63_16675</name>
</gene>
<dbReference type="PROSITE" id="PS50164">
    <property type="entry name" value="GIY_YIG"/>
    <property type="match status" value="1"/>
</dbReference>
<keyword evidence="2" id="KW-0540">Nuclease</keyword>
<keyword evidence="2" id="KW-0378">Hydrolase</keyword>
<dbReference type="OrthoDB" id="89044at2"/>
<dbReference type="Gene3D" id="3.40.1440.10">
    <property type="entry name" value="GIY-YIG endonuclease"/>
    <property type="match status" value="1"/>
</dbReference>
<evidence type="ECO:0000313" key="3">
    <source>
        <dbReference type="Proteomes" id="UP000093267"/>
    </source>
</evidence>
<dbReference type="Proteomes" id="UP000093267">
    <property type="component" value="Plasmid pL11995-8"/>
</dbReference>